<proteinExistence type="predicted"/>
<dbReference type="EMBL" id="FNWU01000005">
    <property type="protein sequence ID" value="SEH53601.1"/>
    <property type="molecule type" value="Genomic_DNA"/>
</dbReference>
<protein>
    <submittedName>
        <fullName evidence="1">Uncharacterized protein</fullName>
    </submittedName>
</protein>
<dbReference type="RefSeq" id="WP_092817094.1">
    <property type="nucleotide sequence ID" value="NZ_FNWU01000005.1"/>
</dbReference>
<evidence type="ECO:0000313" key="1">
    <source>
        <dbReference type="EMBL" id="SEH53601.1"/>
    </source>
</evidence>
<dbReference type="AlphaFoldDB" id="A0A1H6J2D2"/>
<keyword evidence="2" id="KW-1185">Reference proteome</keyword>
<dbReference type="OrthoDB" id="383677at2157"/>
<dbReference type="Proteomes" id="UP000199215">
    <property type="component" value="Unassembled WGS sequence"/>
</dbReference>
<sequence length="126" mass="14764">MEIKELLGRIRSQEAELTDDEKLQMICSEIFPPLTDNRNGSRYRVSVCRRFIELEDAPVKRDDEGEVYRGEDESRLDRALTQTAEAYDRSEATIRSLCIHDVYAGDDQTEQFLEDLLEVEKRYNEI</sequence>
<evidence type="ECO:0000313" key="2">
    <source>
        <dbReference type="Proteomes" id="UP000199215"/>
    </source>
</evidence>
<reference evidence="1 2" key="1">
    <citation type="submission" date="2016-10" db="EMBL/GenBank/DDBJ databases">
        <authorList>
            <person name="de Groot N.N."/>
        </authorList>
    </citation>
    <scope>NUCLEOTIDE SEQUENCE [LARGE SCALE GENOMIC DNA]</scope>
    <source>
        <strain evidence="1 2">IBRC-M10418</strain>
    </source>
</reference>
<name>A0A1H6J2D2_9EURY</name>
<accession>A0A1H6J2D2</accession>
<organism evidence="1 2">
    <name type="scientific">Halopenitus malekzadehii</name>
    <dbReference type="NCBI Taxonomy" id="1267564"/>
    <lineage>
        <taxon>Archaea</taxon>
        <taxon>Methanobacteriati</taxon>
        <taxon>Methanobacteriota</taxon>
        <taxon>Stenosarchaea group</taxon>
        <taxon>Halobacteria</taxon>
        <taxon>Halobacteriales</taxon>
        <taxon>Haloferacaceae</taxon>
        <taxon>Halopenitus</taxon>
    </lineage>
</organism>
<gene>
    <name evidence="1" type="ORF">SAMN05192561_10574</name>
</gene>